<dbReference type="AlphaFoldDB" id="A0A6L9MSN9"/>
<dbReference type="CDD" id="cd00060">
    <property type="entry name" value="FHA"/>
    <property type="match status" value="2"/>
</dbReference>
<dbReference type="GO" id="GO:0016020">
    <property type="term" value="C:membrane"/>
    <property type="evidence" value="ECO:0007669"/>
    <property type="project" value="InterPro"/>
</dbReference>
<dbReference type="InterPro" id="IPR008984">
    <property type="entry name" value="SMAD_FHA_dom_sf"/>
</dbReference>
<dbReference type="Pfam" id="PF00498">
    <property type="entry name" value="FHA"/>
    <property type="match status" value="2"/>
</dbReference>
<organism evidence="4 5">
    <name type="scientific">Alteromonas hispanica</name>
    <dbReference type="NCBI Taxonomy" id="315421"/>
    <lineage>
        <taxon>Bacteria</taxon>
        <taxon>Pseudomonadati</taxon>
        <taxon>Pseudomonadota</taxon>
        <taxon>Gammaproteobacteria</taxon>
        <taxon>Alteromonadales</taxon>
        <taxon>Alteromonadaceae</taxon>
        <taxon>Alteromonas/Salinimonas group</taxon>
        <taxon>Alteromonas</taxon>
    </lineage>
</organism>
<feature type="compositionally biased region" description="Polar residues" evidence="1">
    <location>
        <begin position="346"/>
        <end position="359"/>
    </location>
</feature>
<feature type="compositionally biased region" description="Polar residues" evidence="1">
    <location>
        <begin position="282"/>
        <end position="292"/>
    </location>
</feature>
<keyword evidence="2" id="KW-0472">Membrane</keyword>
<dbReference type="SUPFAM" id="SSF49879">
    <property type="entry name" value="SMAD/FHA domain"/>
    <property type="match status" value="2"/>
</dbReference>
<dbReference type="RefSeq" id="WP_163111040.1">
    <property type="nucleotide sequence ID" value="NZ_JAAAWP010000003.1"/>
</dbReference>
<dbReference type="InterPro" id="IPR000253">
    <property type="entry name" value="FHA_dom"/>
</dbReference>
<sequence>MKLQLKQVGQDTNIFDVTSGRINIGREQSNDLVLNDPTVSGFHAAIFNENSICTIVDLGSSNGTLVNGQPLSGKTVVNPTDTVSFGNQHFQLIDPNASSSNKTQLLDVVQEPVKTNSNPRKSFGQLILKKGQGPEVIELVRDITVGRSTENDIVLNDTMISGSHAGFIVSENGIKIYDADSTNGTFVNGQHISQSKTSIYDGDIVSFDEVTYTANLPSHPKTQESIAKTSVRQFVTESSEEAPSAALTEIKDAQVEEREATKPKVLVQSEKIFPVDIKASNTGIGNEKQTIPNDEVSKVESSTKQPTQSTESKNKSDISANSGTADKVNKPIDEIVSNELYDRNKTNVQQPAVNTNFKPSTDAPPPPPPLQSKQEQNHSSELNDSGQKGLKWLLTSYDGRIKRSKFWASILSLLVVFLLAQFLLAAMVYGDLETGMQAMQLARTMQFASLSPVFNIGYIGLSLLALFFTSAIYTKRLHDRGRTGWLTLLIFVPYITTFLILATNQPAFGLVNLVISLYLLVELGCLKGQLSDNKYGRSPYTQSSSGK</sequence>
<reference evidence="4 5" key="1">
    <citation type="submission" date="2020-01" db="EMBL/GenBank/DDBJ databases">
        <title>Genomes of bacteria type strains.</title>
        <authorList>
            <person name="Chen J."/>
            <person name="Zhu S."/>
            <person name="Yang J."/>
        </authorList>
    </citation>
    <scope>NUCLEOTIDE SEQUENCE [LARGE SCALE GENOMIC DNA]</scope>
    <source>
        <strain evidence="4 5">LMG 22958</strain>
    </source>
</reference>
<evidence type="ECO:0000256" key="2">
    <source>
        <dbReference type="SAM" id="Phobius"/>
    </source>
</evidence>
<proteinExistence type="predicted"/>
<evidence type="ECO:0000259" key="3">
    <source>
        <dbReference type="PROSITE" id="PS50006"/>
    </source>
</evidence>
<comment type="caution">
    <text evidence="4">The sequence shown here is derived from an EMBL/GenBank/DDBJ whole genome shotgun (WGS) entry which is preliminary data.</text>
</comment>
<feature type="transmembrane region" description="Helical" evidence="2">
    <location>
        <begin position="485"/>
        <end position="502"/>
    </location>
</feature>
<dbReference type="PANTHER" id="PTHR23308">
    <property type="entry name" value="NUCLEAR INHIBITOR OF PROTEIN PHOSPHATASE-1"/>
    <property type="match status" value="1"/>
</dbReference>
<dbReference type="SMART" id="SM00240">
    <property type="entry name" value="FHA"/>
    <property type="match status" value="2"/>
</dbReference>
<gene>
    <name evidence="4" type="ORF">GTW09_06645</name>
</gene>
<keyword evidence="2" id="KW-0812">Transmembrane</keyword>
<feature type="transmembrane region" description="Helical" evidence="2">
    <location>
        <begin position="406"/>
        <end position="430"/>
    </location>
</feature>
<accession>A0A6L9MSN9</accession>
<evidence type="ECO:0000313" key="4">
    <source>
        <dbReference type="EMBL" id="NDW21192.1"/>
    </source>
</evidence>
<dbReference type="EMBL" id="JAAAWP010000003">
    <property type="protein sequence ID" value="NDW21192.1"/>
    <property type="molecule type" value="Genomic_DNA"/>
</dbReference>
<keyword evidence="2" id="KW-1133">Transmembrane helix</keyword>
<dbReference type="PROSITE" id="PS50006">
    <property type="entry name" value="FHA_DOMAIN"/>
    <property type="match status" value="2"/>
</dbReference>
<feature type="domain" description="FHA" evidence="3">
    <location>
        <begin position="22"/>
        <end position="71"/>
    </location>
</feature>
<feature type="region of interest" description="Disordered" evidence="1">
    <location>
        <begin position="282"/>
        <end position="385"/>
    </location>
</feature>
<feature type="domain" description="FHA" evidence="3">
    <location>
        <begin position="143"/>
        <end position="192"/>
    </location>
</feature>
<name>A0A6L9MSN9_9ALTE</name>
<dbReference type="Gene3D" id="2.60.200.20">
    <property type="match status" value="2"/>
</dbReference>
<dbReference type="Pfam" id="PF05656">
    <property type="entry name" value="DUF805"/>
    <property type="match status" value="1"/>
</dbReference>
<dbReference type="InterPro" id="IPR050923">
    <property type="entry name" value="Cell_Proc_Reg/RNA_Proc"/>
</dbReference>
<feature type="transmembrane region" description="Helical" evidence="2">
    <location>
        <begin position="450"/>
        <end position="473"/>
    </location>
</feature>
<keyword evidence="5" id="KW-1185">Reference proteome</keyword>
<evidence type="ECO:0000256" key="1">
    <source>
        <dbReference type="SAM" id="MobiDB-lite"/>
    </source>
</evidence>
<feature type="compositionally biased region" description="Polar residues" evidence="1">
    <location>
        <begin position="299"/>
        <end position="324"/>
    </location>
</feature>
<feature type="compositionally biased region" description="Polar residues" evidence="1">
    <location>
        <begin position="371"/>
        <end position="385"/>
    </location>
</feature>
<evidence type="ECO:0000313" key="5">
    <source>
        <dbReference type="Proteomes" id="UP000478837"/>
    </source>
</evidence>
<protein>
    <submittedName>
        <fullName evidence="4">FHA domain-containing protein</fullName>
    </submittedName>
</protein>
<dbReference type="InterPro" id="IPR008523">
    <property type="entry name" value="DUF805"/>
</dbReference>
<dbReference type="Proteomes" id="UP000478837">
    <property type="component" value="Unassembled WGS sequence"/>
</dbReference>
<feature type="transmembrane region" description="Helical" evidence="2">
    <location>
        <begin position="508"/>
        <end position="526"/>
    </location>
</feature>